<dbReference type="GO" id="GO:0016567">
    <property type="term" value="P:protein ubiquitination"/>
    <property type="evidence" value="ECO:0007669"/>
    <property type="project" value="TreeGrafter"/>
</dbReference>
<dbReference type="Pfam" id="PF02182">
    <property type="entry name" value="SAD_SRA"/>
    <property type="match status" value="1"/>
</dbReference>
<comment type="caution">
    <text evidence="5">The sequence shown here is derived from an EMBL/GenBank/DDBJ whole genome shotgun (WGS) entry which is preliminary data.</text>
</comment>
<feature type="region of interest" description="Disordered" evidence="3">
    <location>
        <begin position="194"/>
        <end position="270"/>
    </location>
</feature>
<feature type="domain" description="YDG" evidence="4">
    <location>
        <begin position="63"/>
        <end position="192"/>
    </location>
</feature>
<dbReference type="SMART" id="SM00466">
    <property type="entry name" value="SRA"/>
    <property type="match status" value="1"/>
</dbReference>
<evidence type="ECO:0000313" key="5">
    <source>
        <dbReference type="EMBL" id="KAF4613554.1"/>
    </source>
</evidence>
<dbReference type="GO" id="GO:0005634">
    <property type="term" value="C:nucleus"/>
    <property type="evidence" value="ECO:0007669"/>
    <property type="project" value="UniProtKB-SubCell"/>
</dbReference>
<dbReference type="PANTHER" id="PTHR14140">
    <property type="entry name" value="E3 UBIQUITIN-PROTEIN LIGASE UHRF-RELATED"/>
    <property type="match status" value="1"/>
</dbReference>
<evidence type="ECO:0000313" key="6">
    <source>
        <dbReference type="Proteomes" id="UP000521872"/>
    </source>
</evidence>
<sequence>MSDRQNGKSKLPAPRIKTEDLEDSDLTESEGSLPNVPSPSPDVSETPSMPNRPKKKNKEPQYGEIRPYKPGYIWESRRALHDAGMHLPLQAGIHGRQNTGAYSIVLSGGYEDDIDDGYELSQQEDQHWSLGNKALQMSQVHKRPVRVIRGSKLRSKWAPEEGYRYDGLYDVVESSTARGKSGHLVCLFRFRRRPDQSPIPENPNNEPIVAPRMPERLGPAPNPNSTTSRPRARSSTAEKGKQPEFVEGSSKGRKSAPKSSKSSKSAARPSSSINSIYANYPQLRRAAEAARAAQEAKAAAEAAAVAASTQVKVEEPTSVGPGPDLSSGTVEGVMWRREEVSSASRKATSAPLPMGGDDGGISLAPSLTRPPLGAAAFGHVNTSVSDMLTIDNQPSRPALRSPVIKDEEDEVRDEIMDYSDDD</sequence>
<dbReference type="AlphaFoldDB" id="A0A8H4QME6"/>
<name>A0A8H4QME6_9AGAR</name>
<dbReference type="PANTHER" id="PTHR14140:SF27">
    <property type="entry name" value="OS04G0289800 PROTEIN"/>
    <property type="match status" value="1"/>
</dbReference>
<dbReference type="GO" id="GO:0044027">
    <property type="term" value="P:negative regulation of gene expression via chromosomal CpG island methylation"/>
    <property type="evidence" value="ECO:0007669"/>
    <property type="project" value="TreeGrafter"/>
</dbReference>
<organism evidence="5 6">
    <name type="scientific">Agrocybe pediades</name>
    <dbReference type="NCBI Taxonomy" id="84607"/>
    <lineage>
        <taxon>Eukaryota</taxon>
        <taxon>Fungi</taxon>
        <taxon>Dikarya</taxon>
        <taxon>Basidiomycota</taxon>
        <taxon>Agaricomycotina</taxon>
        <taxon>Agaricomycetes</taxon>
        <taxon>Agaricomycetidae</taxon>
        <taxon>Agaricales</taxon>
        <taxon>Agaricineae</taxon>
        <taxon>Strophariaceae</taxon>
        <taxon>Agrocybe</taxon>
    </lineage>
</organism>
<evidence type="ECO:0000256" key="1">
    <source>
        <dbReference type="ARBA" id="ARBA00023242"/>
    </source>
</evidence>
<dbReference type="PROSITE" id="PS51015">
    <property type="entry name" value="YDG"/>
    <property type="match status" value="1"/>
</dbReference>
<feature type="compositionally biased region" description="Low complexity" evidence="3">
    <location>
        <begin position="198"/>
        <end position="208"/>
    </location>
</feature>
<protein>
    <recommendedName>
        <fullName evidence="4">YDG domain-containing protein</fullName>
    </recommendedName>
</protein>
<dbReference type="Gene3D" id="2.30.280.10">
    <property type="entry name" value="SRA-YDG"/>
    <property type="match status" value="1"/>
</dbReference>
<feature type="compositionally biased region" description="Low complexity" evidence="3">
    <location>
        <begin position="257"/>
        <end position="270"/>
    </location>
</feature>
<dbReference type="EMBL" id="JAACJL010000045">
    <property type="protein sequence ID" value="KAF4613554.1"/>
    <property type="molecule type" value="Genomic_DNA"/>
</dbReference>
<keyword evidence="1 2" id="KW-0539">Nucleus</keyword>
<evidence type="ECO:0000256" key="2">
    <source>
        <dbReference type="PROSITE-ProRule" id="PRU00358"/>
    </source>
</evidence>
<comment type="subcellular location">
    <subcellularLocation>
        <location evidence="2">Nucleus</location>
    </subcellularLocation>
</comment>
<evidence type="ECO:0000259" key="4">
    <source>
        <dbReference type="PROSITE" id="PS51015"/>
    </source>
</evidence>
<dbReference type="InterPro" id="IPR003105">
    <property type="entry name" value="SRA_YDG"/>
</dbReference>
<dbReference type="InterPro" id="IPR045134">
    <property type="entry name" value="UHRF1/2-like"/>
</dbReference>
<dbReference type="GO" id="GO:0061630">
    <property type="term" value="F:ubiquitin protein ligase activity"/>
    <property type="evidence" value="ECO:0007669"/>
    <property type="project" value="TreeGrafter"/>
</dbReference>
<dbReference type="SUPFAM" id="SSF88697">
    <property type="entry name" value="PUA domain-like"/>
    <property type="match status" value="1"/>
</dbReference>
<reference evidence="5 6" key="1">
    <citation type="submission" date="2019-12" db="EMBL/GenBank/DDBJ databases">
        <authorList>
            <person name="Floudas D."/>
            <person name="Bentzer J."/>
            <person name="Ahren D."/>
            <person name="Johansson T."/>
            <person name="Persson P."/>
            <person name="Tunlid A."/>
        </authorList>
    </citation>
    <scope>NUCLEOTIDE SEQUENCE [LARGE SCALE GENOMIC DNA]</scope>
    <source>
        <strain evidence="5 6">CBS 102.39</strain>
    </source>
</reference>
<evidence type="ECO:0000256" key="3">
    <source>
        <dbReference type="SAM" id="MobiDB-lite"/>
    </source>
</evidence>
<gene>
    <name evidence="5" type="ORF">D9613_007623</name>
</gene>
<feature type="compositionally biased region" description="Acidic residues" evidence="3">
    <location>
        <begin position="406"/>
        <end position="422"/>
    </location>
</feature>
<keyword evidence="6" id="KW-1185">Reference proteome</keyword>
<feature type="region of interest" description="Disordered" evidence="3">
    <location>
        <begin position="1"/>
        <end position="66"/>
    </location>
</feature>
<dbReference type="InterPro" id="IPR015947">
    <property type="entry name" value="PUA-like_sf"/>
</dbReference>
<dbReference type="Proteomes" id="UP000521872">
    <property type="component" value="Unassembled WGS sequence"/>
</dbReference>
<proteinExistence type="predicted"/>
<accession>A0A8H4QME6</accession>
<feature type="region of interest" description="Disordered" evidence="3">
    <location>
        <begin position="308"/>
        <end position="366"/>
    </location>
</feature>
<dbReference type="InterPro" id="IPR036987">
    <property type="entry name" value="SRA-YDG_sf"/>
</dbReference>
<feature type="region of interest" description="Disordered" evidence="3">
    <location>
        <begin position="388"/>
        <end position="422"/>
    </location>
</feature>
<feature type="compositionally biased region" description="Low complexity" evidence="3">
    <location>
        <begin position="225"/>
        <end position="235"/>
    </location>
</feature>